<reference evidence="3" key="1">
    <citation type="submission" date="2018-05" db="EMBL/GenBank/DDBJ databases">
        <authorList>
            <person name="Nie L."/>
        </authorList>
    </citation>
    <scope>NUCLEOTIDE SEQUENCE [LARGE SCALE GENOMIC DNA]</scope>
    <source>
        <strain evidence="3">NL</strain>
    </source>
</reference>
<evidence type="ECO:0000313" key="3">
    <source>
        <dbReference type="Proteomes" id="UP000248553"/>
    </source>
</evidence>
<comment type="caution">
    <text evidence="2">The sequence shown here is derived from an EMBL/GenBank/DDBJ whole genome shotgun (WGS) entry which is preliminary data.</text>
</comment>
<dbReference type="AlphaFoldDB" id="A0A328BDW4"/>
<protein>
    <submittedName>
        <fullName evidence="2">Uncharacterized protein</fullName>
    </submittedName>
</protein>
<evidence type="ECO:0000313" key="2">
    <source>
        <dbReference type="EMBL" id="RAK65313.1"/>
    </source>
</evidence>
<feature type="transmembrane region" description="Helical" evidence="1">
    <location>
        <begin position="20"/>
        <end position="39"/>
    </location>
</feature>
<keyword evidence="1" id="KW-0472">Membrane</keyword>
<evidence type="ECO:0000256" key="1">
    <source>
        <dbReference type="SAM" id="Phobius"/>
    </source>
</evidence>
<keyword evidence="1" id="KW-0812">Transmembrane</keyword>
<proteinExistence type="predicted"/>
<gene>
    <name evidence="2" type="ORF">DLM85_17460</name>
</gene>
<dbReference type="OrthoDB" id="851347at2"/>
<organism evidence="2 3">
    <name type="scientific">Hymenobacter edaphi</name>
    <dbReference type="NCBI Taxonomy" id="2211146"/>
    <lineage>
        <taxon>Bacteria</taxon>
        <taxon>Pseudomonadati</taxon>
        <taxon>Bacteroidota</taxon>
        <taxon>Cytophagia</taxon>
        <taxon>Cytophagales</taxon>
        <taxon>Hymenobacteraceae</taxon>
        <taxon>Hymenobacter</taxon>
    </lineage>
</organism>
<dbReference type="Proteomes" id="UP000248553">
    <property type="component" value="Unassembled WGS sequence"/>
</dbReference>
<feature type="transmembrane region" description="Helical" evidence="1">
    <location>
        <begin position="51"/>
        <end position="69"/>
    </location>
</feature>
<name>A0A328BDW4_9BACT</name>
<keyword evidence="1" id="KW-1133">Transmembrane helix</keyword>
<accession>A0A328BDW4</accession>
<dbReference type="EMBL" id="QHKM01000005">
    <property type="protein sequence ID" value="RAK65313.1"/>
    <property type="molecule type" value="Genomic_DNA"/>
</dbReference>
<keyword evidence="3" id="KW-1185">Reference proteome</keyword>
<dbReference type="RefSeq" id="WP_111479396.1">
    <property type="nucleotide sequence ID" value="NZ_QHKM01000005.1"/>
</dbReference>
<sequence>MPSSYTRIGLQPANTSRVPFFGQLVFGLVAVAYPLLSILGDPNRTPGVLRYLDWMFLGLAVLYIFYILVQNLPLFGTQTYLEITPSYLVHKPGLFIGKQPFEAKDMRALLLEPRQLLLRMQDGTSYSLNLRQVRGKRRRQQLRTMLQDFAQHNQLAFEERTTSEL</sequence>